<dbReference type="KEGG" id="smo:SELMODRAFT_133549"/>
<dbReference type="Pfam" id="PF04819">
    <property type="entry name" value="DUF716"/>
    <property type="match status" value="1"/>
</dbReference>
<feature type="transmembrane region" description="Helical" evidence="7">
    <location>
        <begin position="57"/>
        <end position="81"/>
    </location>
</feature>
<dbReference type="OMA" id="HYLEHSC"/>
<dbReference type="Gramene" id="EFJ07481">
    <property type="protein sequence ID" value="EFJ07481"/>
    <property type="gene ID" value="SELMODRAFT_133549"/>
</dbReference>
<evidence type="ECO:0000256" key="4">
    <source>
        <dbReference type="ARBA" id="ARBA00022989"/>
    </source>
</evidence>
<feature type="transmembrane region" description="Helical" evidence="7">
    <location>
        <begin position="133"/>
        <end position="150"/>
    </location>
</feature>
<dbReference type="HOGENOM" id="CLU_063151_0_0_1"/>
<comment type="subcellular location">
    <subcellularLocation>
        <location evidence="1">Membrane</location>
        <topology evidence="1">Multi-pass membrane protein</topology>
    </subcellularLocation>
</comment>
<evidence type="ECO:0000256" key="7">
    <source>
        <dbReference type="SAM" id="Phobius"/>
    </source>
</evidence>
<dbReference type="GO" id="GO:0016020">
    <property type="term" value="C:membrane"/>
    <property type="evidence" value="ECO:0007669"/>
    <property type="project" value="UniProtKB-SubCell"/>
</dbReference>
<organism evidence="9">
    <name type="scientific">Selaginella moellendorffii</name>
    <name type="common">Spikemoss</name>
    <dbReference type="NCBI Taxonomy" id="88036"/>
    <lineage>
        <taxon>Eukaryota</taxon>
        <taxon>Viridiplantae</taxon>
        <taxon>Streptophyta</taxon>
        <taxon>Embryophyta</taxon>
        <taxon>Tracheophyta</taxon>
        <taxon>Lycopodiopsida</taxon>
        <taxon>Selaginellales</taxon>
        <taxon>Selaginellaceae</taxon>
        <taxon>Selaginella</taxon>
    </lineage>
</organism>
<reference evidence="8 9" key="1">
    <citation type="journal article" date="2011" name="Science">
        <title>The Selaginella genome identifies genetic changes associated with the evolution of vascular plants.</title>
        <authorList>
            <person name="Banks J.A."/>
            <person name="Nishiyama T."/>
            <person name="Hasebe M."/>
            <person name="Bowman J.L."/>
            <person name="Gribskov M."/>
            <person name="dePamphilis C."/>
            <person name="Albert V.A."/>
            <person name="Aono N."/>
            <person name="Aoyama T."/>
            <person name="Ambrose B.A."/>
            <person name="Ashton N.W."/>
            <person name="Axtell M.J."/>
            <person name="Barker E."/>
            <person name="Barker M.S."/>
            <person name="Bennetzen J.L."/>
            <person name="Bonawitz N.D."/>
            <person name="Chapple C."/>
            <person name="Cheng C."/>
            <person name="Correa L.G."/>
            <person name="Dacre M."/>
            <person name="DeBarry J."/>
            <person name="Dreyer I."/>
            <person name="Elias M."/>
            <person name="Engstrom E.M."/>
            <person name="Estelle M."/>
            <person name="Feng L."/>
            <person name="Finet C."/>
            <person name="Floyd S.K."/>
            <person name="Frommer W.B."/>
            <person name="Fujita T."/>
            <person name="Gramzow L."/>
            <person name="Gutensohn M."/>
            <person name="Harholt J."/>
            <person name="Hattori M."/>
            <person name="Heyl A."/>
            <person name="Hirai T."/>
            <person name="Hiwatashi Y."/>
            <person name="Ishikawa M."/>
            <person name="Iwata M."/>
            <person name="Karol K.G."/>
            <person name="Koehler B."/>
            <person name="Kolukisaoglu U."/>
            <person name="Kubo M."/>
            <person name="Kurata T."/>
            <person name="Lalonde S."/>
            <person name="Li K."/>
            <person name="Li Y."/>
            <person name="Litt A."/>
            <person name="Lyons E."/>
            <person name="Manning G."/>
            <person name="Maruyama T."/>
            <person name="Michael T.P."/>
            <person name="Mikami K."/>
            <person name="Miyazaki S."/>
            <person name="Morinaga S."/>
            <person name="Murata T."/>
            <person name="Mueller-Roeber B."/>
            <person name="Nelson D.R."/>
            <person name="Obara M."/>
            <person name="Oguri Y."/>
            <person name="Olmstead R.G."/>
            <person name="Onodera N."/>
            <person name="Petersen B.L."/>
            <person name="Pils B."/>
            <person name="Prigge M."/>
            <person name="Rensing S.A."/>
            <person name="Riano-Pachon D.M."/>
            <person name="Roberts A.W."/>
            <person name="Sato Y."/>
            <person name="Scheller H.V."/>
            <person name="Schulz B."/>
            <person name="Schulz C."/>
            <person name="Shakirov E.V."/>
            <person name="Shibagaki N."/>
            <person name="Shinohara N."/>
            <person name="Shippen D.E."/>
            <person name="Soerensen I."/>
            <person name="Sotooka R."/>
            <person name="Sugimoto N."/>
            <person name="Sugita M."/>
            <person name="Sumikawa N."/>
            <person name="Tanurdzic M."/>
            <person name="Theissen G."/>
            <person name="Ulvskov P."/>
            <person name="Wakazuki S."/>
            <person name="Weng J.K."/>
            <person name="Willats W.W."/>
            <person name="Wipf D."/>
            <person name="Wolf P.G."/>
            <person name="Yang L."/>
            <person name="Zimmer A.D."/>
            <person name="Zhu Q."/>
            <person name="Mitros T."/>
            <person name="Hellsten U."/>
            <person name="Loque D."/>
            <person name="Otillar R."/>
            <person name="Salamov A."/>
            <person name="Schmutz J."/>
            <person name="Shapiro H."/>
            <person name="Lindquist E."/>
            <person name="Lucas S."/>
            <person name="Rokhsar D."/>
            <person name="Grigoriev I.V."/>
        </authorList>
    </citation>
    <scope>NUCLEOTIDE SEQUENCE [LARGE SCALE GENOMIC DNA]</scope>
</reference>
<feature type="region of interest" description="Disordered" evidence="6">
    <location>
        <begin position="280"/>
        <end position="317"/>
    </location>
</feature>
<feature type="transmembrane region" description="Helical" evidence="7">
    <location>
        <begin position="12"/>
        <end position="30"/>
    </location>
</feature>
<keyword evidence="4 7" id="KW-1133">Transmembrane helix</keyword>
<dbReference type="eggNOG" id="ENOG502QW4Y">
    <property type="taxonomic scope" value="Eukaryota"/>
</dbReference>
<evidence type="ECO:0008006" key="10">
    <source>
        <dbReference type="Google" id="ProtNLM"/>
    </source>
</evidence>
<name>D8T716_SELML</name>
<evidence type="ECO:0000256" key="5">
    <source>
        <dbReference type="ARBA" id="ARBA00023136"/>
    </source>
</evidence>
<dbReference type="AlphaFoldDB" id="D8T716"/>
<dbReference type="Proteomes" id="UP000001514">
    <property type="component" value="Unassembled WGS sequence"/>
</dbReference>
<evidence type="ECO:0000313" key="9">
    <source>
        <dbReference type="Proteomes" id="UP000001514"/>
    </source>
</evidence>
<dbReference type="InParanoid" id="D8T716"/>
<evidence type="ECO:0000313" key="8">
    <source>
        <dbReference type="EMBL" id="EFJ07481.1"/>
    </source>
</evidence>
<dbReference type="EMBL" id="GL377684">
    <property type="protein sequence ID" value="EFJ07481.1"/>
    <property type="molecule type" value="Genomic_DNA"/>
</dbReference>
<sequence length="317" mass="35288">MGTLVGHVAPGIGFALIGLWHLVNIVRSYIESPSGFEARPWFPVKISRRSRFSSRSIVVYAELYLIIFGSALSIASELFIWPEKHQPLADDLSIPANHLNNFEHSSMSFFFLVYAAVALVTNLLNLALPPGTLHLLAALAFSQELLLFHFHSADHMGLEGQYHWLLQLAIAICLLCTVLEISRPSSVLPALVRAVGILFQGLWLIQMGLVLWIPRFVPTGCRMVSEDDHDVVRCADEGSTMRAKALANLQFSWYLAGVVIFSIALLCSLIQRSRSRHGNEYARMDSSEGEQEFRHKSSGSHSSIEMEEGFPALELGR</sequence>
<keyword evidence="3 7" id="KW-0812">Transmembrane</keyword>
<feature type="transmembrane region" description="Helical" evidence="7">
    <location>
        <begin position="107"/>
        <end position="126"/>
    </location>
</feature>
<feature type="transmembrane region" description="Helical" evidence="7">
    <location>
        <begin position="162"/>
        <end position="179"/>
    </location>
</feature>
<feature type="compositionally biased region" description="Basic and acidic residues" evidence="6">
    <location>
        <begin position="280"/>
        <end position="295"/>
    </location>
</feature>
<keyword evidence="5 7" id="KW-0472">Membrane</keyword>
<dbReference type="InterPro" id="IPR006904">
    <property type="entry name" value="DUF716"/>
</dbReference>
<evidence type="ECO:0000256" key="1">
    <source>
        <dbReference type="ARBA" id="ARBA00004141"/>
    </source>
</evidence>
<proteinExistence type="inferred from homology"/>
<evidence type="ECO:0000256" key="2">
    <source>
        <dbReference type="ARBA" id="ARBA00006948"/>
    </source>
</evidence>
<dbReference type="PANTHER" id="PTHR46285">
    <property type="entry name" value="PROTEINASE INHIBITOR I4, SERPIN (DUF716)-RELATED"/>
    <property type="match status" value="1"/>
</dbReference>
<feature type="transmembrane region" description="Helical" evidence="7">
    <location>
        <begin position="251"/>
        <end position="270"/>
    </location>
</feature>
<accession>D8T716</accession>
<comment type="similarity">
    <text evidence="2">Belongs to the TMEM45 family.</text>
</comment>
<evidence type="ECO:0000256" key="3">
    <source>
        <dbReference type="ARBA" id="ARBA00022692"/>
    </source>
</evidence>
<gene>
    <name evidence="8" type="ORF">SELMODRAFT_133549</name>
</gene>
<feature type="transmembrane region" description="Helical" evidence="7">
    <location>
        <begin position="191"/>
        <end position="213"/>
    </location>
</feature>
<dbReference type="PANTHER" id="PTHR46285:SF3">
    <property type="entry name" value="PROTEINASE INHIBITOR I4, SERPIN (DUF716)"/>
    <property type="match status" value="1"/>
</dbReference>
<keyword evidence="9" id="KW-1185">Reference proteome</keyword>
<protein>
    <recommendedName>
        <fullName evidence="10">Transmembrane protein 45B</fullName>
    </recommendedName>
</protein>
<evidence type="ECO:0000256" key="6">
    <source>
        <dbReference type="SAM" id="MobiDB-lite"/>
    </source>
</evidence>
<dbReference type="OrthoDB" id="551896at2759"/>
<dbReference type="FunCoup" id="D8T716">
    <property type="interactions" value="29"/>
</dbReference>